<organism evidence="3 4">
    <name type="scientific">Moelleriella libera RCEF 2490</name>
    <dbReference type="NCBI Taxonomy" id="1081109"/>
    <lineage>
        <taxon>Eukaryota</taxon>
        <taxon>Fungi</taxon>
        <taxon>Dikarya</taxon>
        <taxon>Ascomycota</taxon>
        <taxon>Pezizomycotina</taxon>
        <taxon>Sordariomycetes</taxon>
        <taxon>Hypocreomycetidae</taxon>
        <taxon>Hypocreales</taxon>
        <taxon>Clavicipitaceae</taxon>
        <taxon>Moelleriella</taxon>
    </lineage>
</organism>
<dbReference type="OrthoDB" id="285219at2759"/>
<dbReference type="CDD" id="cd14361">
    <property type="entry name" value="UBA_HYPK"/>
    <property type="match status" value="1"/>
</dbReference>
<dbReference type="Pfam" id="PF19026">
    <property type="entry name" value="UBA_HYPK"/>
    <property type="match status" value="1"/>
</dbReference>
<dbReference type="InterPro" id="IPR038922">
    <property type="entry name" value="HYPK_UBA"/>
</dbReference>
<dbReference type="GO" id="GO:0050821">
    <property type="term" value="P:protein stabilization"/>
    <property type="evidence" value="ECO:0007669"/>
    <property type="project" value="TreeGrafter"/>
</dbReference>
<name>A0A167Y2J4_9HYPO</name>
<dbReference type="AlphaFoldDB" id="A0A167Y2J4"/>
<evidence type="ECO:0000313" key="4">
    <source>
        <dbReference type="Proteomes" id="UP000078544"/>
    </source>
</evidence>
<dbReference type="InterPro" id="IPR044034">
    <property type="entry name" value="NAC-like_UBA"/>
</dbReference>
<feature type="domain" description="Nascent polypeptide-associated complex subunit alpha-like UBA" evidence="2">
    <location>
        <begin position="83"/>
        <end position="123"/>
    </location>
</feature>
<keyword evidence="4" id="KW-1185">Reference proteome</keyword>
<dbReference type="GO" id="GO:0043066">
    <property type="term" value="P:negative regulation of apoptotic process"/>
    <property type="evidence" value="ECO:0007669"/>
    <property type="project" value="TreeGrafter"/>
</dbReference>
<evidence type="ECO:0000256" key="1">
    <source>
        <dbReference type="SAM" id="MobiDB-lite"/>
    </source>
</evidence>
<protein>
    <recommendedName>
        <fullName evidence="2">Nascent polypeptide-associated complex subunit alpha-like UBA domain-containing protein</fullName>
    </recommendedName>
</protein>
<comment type="caution">
    <text evidence="3">The sequence shown here is derived from an EMBL/GenBank/DDBJ whole genome shotgun (WGS) entry which is preliminary data.</text>
</comment>
<dbReference type="PANTHER" id="PTHR31184:SF2">
    <property type="entry name" value="HUNTINGTIN-INTERACTING PROTEIN K"/>
    <property type="match status" value="1"/>
</dbReference>
<dbReference type="Proteomes" id="UP000078544">
    <property type="component" value="Unassembled WGS sequence"/>
</dbReference>
<dbReference type="EMBL" id="AZGY01000020">
    <property type="protein sequence ID" value="KZZ90786.1"/>
    <property type="molecule type" value="Genomic_DNA"/>
</dbReference>
<reference evidence="3 4" key="1">
    <citation type="journal article" date="2016" name="Genome Biol. Evol.">
        <title>Divergent and convergent evolution of fungal pathogenicity.</title>
        <authorList>
            <person name="Shang Y."/>
            <person name="Xiao G."/>
            <person name="Zheng P."/>
            <person name="Cen K."/>
            <person name="Zhan S."/>
            <person name="Wang C."/>
        </authorList>
    </citation>
    <scope>NUCLEOTIDE SEQUENCE [LARGE SCALE GENOMIC DNA]</scope>
    <source>
        <strain evidence="3 4">RCEF 2490</strain>
    </source>
</reference>
<feature type="region of interest" description="Disordered" evidence="1">
    <location>
        <begin position="1"/>
        <end position="25"/>
    </location>
</feature>
<accession>A0A167Y2J4</accession>
<gene>
    <name evidence="3" type="ORF">AAL_07012</name>
</gene>
<dbReference type="PANTHER" id="PTHR31184">
    <property type="entry name" value="HUNTINGTIN-INTERACTING PROTEIN K FAMILY MEMBER"/>
    <property type="match status" value="1"/>
</dbReference>
<proteinExistence type="predicted"/>
<evidence type="ECO:0000313" key="3">
    <source>
        <dbReference type="EMBL" id="KZZ90786.1"/>
    </source>
</evidence>
<evidence type="ECO:0000259" key="2">
    <source>
        <dbReference type="Pfam" id="PF19026"/>
    </source>
</evidence>
<dbReference type="STRING" id="1081109.A0A167Y2J4"/>
<dbReference type="InterPro" id="IPR052617">
    <property type="entry name" value="Huntingtin-int_K"/>
</dbReference>
<sequence length="125" mass="13488">MTEEQPPHVHKGATVGDGDDDSPTVTKYAEDRKAASALASLDVADHDEASSREVDSEAVNKAMKSLGDSKSSTFAKANPTKNVKVDDKDVNLLIEELDLTKLRATELLKAHDGDVVRAMRAWVQA</sequence>